<dbReference type="InterPro" id="IPR058647">
    <property type="entry name" value="BSH_CzcB-like"/>
</dbReference>
<dbReference type="InterPro" id="IPR006143">
    <property type="entry name" value="RND_pump_MFP"/>
</dbReference>
<evidence type="ECO:0000256" key="2">
    <source>
        <dbReference type="SAM" id="Coils"/>
    </source>
</evidence>
<dbReference type="EMBL" id="JAZHPZ010000004">
    <property type="protein sequence ID" value="MEF2966162.1"/>
    <property type="molecule type" value="Genomic_DNA"/>
</dbReference>
<dbReference type="SUPFAM" id="SSF111369">
    <property type="entry name" value="HlyD-like secretion proteins"/>
    <property type="match status" value="1"/>
</dbReference>
<dbReference type="PANTHER" id="PTHR30469:SF33">
    <property type="entry name" value="SLR1207 PROTEIN"/>
    <property type="match status" value="1"/>
</dbReference>
<proteinExistence type="inferred from homology"/>
<keyword evidence="3" id="KW-0472">Membrane</keyword>
<evidence type="ECO:0000256" key="3">
    <source>
        <dbReference type="SAM" id="Phobius"/>
    </source>
</evidence>
<dbReference type="NCBIfam" id="TIGR01730">
    <property type="entry name" value="RND_mfp"/>
    <property type="match status" value="1"/>
</dbReference>
<dbReference type="InterPro" id="IPR058637">
    <property type="entry name" value="YknX-like_C"/>
</dbReference>
<keyword evidence="7" id="KW-1185">Reference proteome</keyword>
<evidence type="ECO:0000259" key="4">
    <source>
        <dbReference type="Pfam" id="PF25973"/>
    </source>
</evidence>
<comment type="caution">
    <text evidence="6">The sequence shown here is derived from an EMBL/GenBank/DDBJ whole genome shotgun (WGS) entry which is preliminary data.</text>
</comment>
<sequence>MALLKKKWIWGVVLGLIVVSLVLVNLSNMKRAAAVKVAEVTEGPIAENIYTNGKLEPEETTEVYSPASGVVGELRVKLGDAVTKGQVLFTLKMDEIKDQLEKERISLQMTEAERLKAKKEHFDNYKQLMSESPDQTMEELDLTSYDLTIQSSKLTIASLEKKLANSTVYAVTDGTITGLDIDAGQLIAEGSRIASISDLSAYKVTANLNELDAGKAALGLKAVVTGESIAGTYDGEVTYLAPVAEITDTTSKDASVEMTVTLKTVDPELRAGYNVSIEMQIPDKQRLLVPVGAVQYEGDQTFVFKIEGDKAVKVPVTTGKEGDDVIELVSGVAKGEQIVTEGAESLKDGDKVSIHD</sequence>
<dbReference type="Gene3D" id="2.40.420.20">
    <property type="match status" value="1"/>
</dbReference>
<dbReference type="Gene3D" id="1.10.287.470">
    <property type="entry name" value="Helix hairpin bin"/>
    <property type="match status" value="1"/>
</dbReference>
<dbReference type="Pfam" id="PF25989">
    <property type="entry name" value="YknX_C"/>
    <property type="match status" value="1"/>
</dbReference>
<accession>A0ABU7VR20</accession>
<feature type="domain" description="YknX-like C-terminal permuted SH3-like" evidence="5">
    <location>
        <begin position="288"/>
        <end position="353"/>
    </location>
</feature>
<feature type="coiled-coil region" evidence="2">
    <location>
        <begin position="93"/>
        <end position="120"/>
    </location>
</feature>
<dbReference type="Gene3D" id="2.40.30.170">
    <property type="match status" value="1"/>
</dbReference>
<evidence type="ECO:0000313" key="7">
    <source>
        <dbReference type="Proteomes" id="UP001306950"/>
    </source>
</evidence>
<evidence type="ECO:0000313" key="6">
    <source>
        <dbReference type="EMBL" id="MEF2966162.1"/>
    </source>
</evidence>
<gene>
    <name evidence="6" type="ORF">V3851_10005</name>
</gene>
<dbReference type="Gene3D" id="2.40.50.100">
    <property type="match status" value="1"/>
</dbReference>
<feature type="domain" description="CzcB-like barrel-sandwich hybrid" evidence="4">
    <location>
        <begin position="60"/>
        <end position="198"/>
    </location>
</feature>
<reference evidence="6 7" key="1">
    <citation type="submission" date="2024-02" db="EMBL/GenBank/DDBJ databases">
        <title>A nitrogen-fixing paenibacillus bacterium.</title>
        <authorList>
            <person name="Zhang W.L."/>
            <person name="Chen S.F."/>
        </authorList>
    </citation>
    <scope>NUCLEOTIDE SEQUENCE [LARGE SCALE GENOMIC DNA]</scope>
    <source>
        <strain evidence="6 7">M1</strain>
    </source>
</reference>
<protein>
    <submittedName>
        <fullName evidence="6">Efflux RND transporter periplasmic adaptor subunit</fullName>
    </submittedName>
</protein>
<dbReference type="RefSeq" id="WP_331846397.1">
    <property type="nucleotide sequence ID" value="NZ_JAZHPZ010000004.1"/>
</dbReference>
<keyword evidence="3" id="KW-1133">Transmembrane helix</keyword>
<dbReference type="Proteomes" id="UP001306950">
    <property type="component" value="Unassembled WGS sequence"/>
</dbReference>
<dbReference type="Pfam" id="PF25973">
    <property type="entry name" value="BSH_CzcB"/>
    <property type="match status" value="1"/>
</dbReference>
<keyword evidence="2" id="KW-0175">Coiled coil</keyword>
<feature type="transmembrane region" description="Helical" evidence="3">
    <location>
        <begin position="7"/>
        <end position="26"/>
    </location>
</feature>
<name>A0ABU7VR20_9BACL</name>
<evidence type="ECO:0000259" key="5">
    <source>
        <dbReference type="Pfam" id="PF25989"/>
    </source>
</evidence>
<evidence type="ECO:0000256" key="1">
    <source>
        <dbReference type="ARBA" id="ARBA00009477"/>
    </source>
</evidence>
<organism evidence="6 7">
    <name type="scientific">Paenibacillus haidiansis</name>
    <dbReference type="NCBI Taxonomy" id="1574488"/>
    <lineage>
        <taxon>Bacteria</taxon>
        <taxon>Bacillati</taxon>
        <taxon>Bacillota</taxon>
        <taxon>Bacilli</taxon>
        <taxon>Bacillales</taxon>
        <taxon>Paenibacillaceae</taxon>
        <taxon>Paenibacillus</taxon>
    </lineage>
</organism>
<comment type="similarity">
    <text evidence="1">Belongs to the membrane fusion protein (MFP) (TC 8.A.1) family.</text>
</comment>
<dbReference type="PANTHER" id="PTHR30469">
    <property type="entry name" value="MULTIDRUG RESISTANCE PROTEIN MDTA"/>
    <property type="match status" value="1"/>
</dbReference>
<keyword evidence="3" id="KW-0812">Transmembrane</keyword>